<keyword evidence="4" id="KW-1185">Reference proteome</keyword>
<comment type="caution">
    <text evidence="3">The sequence shown here is derived from an EMBL/GenBank/DDBJ whole genome shotgun (WGS) entry which is preliminary data.</text>
</comment>
<accession>A0A1D1W062</accession>
<dbReference type="GO" id="GO:0006310">
    <property type="term" value="P:DNA recombination"/>
    <property type="evidence" value="ECO:0007669"/>
    <property type="project" value="UniProtKB-KW"/>
</dbReference>
<dbReference type="EMBL" id="BDGG01000014">
    <property type="protein sequence ID" value="GAV07012.1"/>
    <property type="molecule type" value="Genomic_DNA"/>
</dbReference>
<dbReference type="AlphaFoldDB" id="A0A1D1W062"/>
<dbReference type="OrthoDB" id="6110137at2759"/>
<dbReference type="PANTHER" id="PTHR34605">
    <property type="entry name" value="PHAGE_INTEGRASE DOMAIN-CONTAINING PROTEIN"/>
    <property type="match status" value="1"/>
</dbReference>
<dbReference type="InterPro" id="IPR013762">
    <property type="entry name" value="Integrase-like_cat_sf"/>
</dbReference>
<evidence type="ECO:0000313" key="4">
    <source>
        <dbReference type="Proteomes" id="UP000186922"/>
    </source>
</evidence>
<evidence type="ECO:0000256" key="1">
    <source>
        <dbReference type="ARBA" id="ARBA00023172"/>
    </source>
</evidence>
<feature type="region of interest" description="Disordered" evidence="2">
    <location>
        <begin position="1"/>
        <end position="54"/>
    </location>
</feature>
<evidence type="ECO:0008006" key="5">
    <source>
        <dbReference type="Google" id="ProtNLM"/>
    </source>
</evidence>
<proteinExistence type="predicted"/>
<dbReference type="Proteomes" id="UP000186922">
    <property type="component" value="Unassembled WGS sequence"/>
</dbReference>
<sequence>MSDDEGMSIHADQEDTDIEEPPAASISKRGRVQHPTTKAAARRKTAGRKPTGRKTAAKVYVSGINDYIVEEGHPSLLKHSAIQRALLGFRRLHPPLNDKRLPITLPILRHIHRNIKNSPSLSPLIKALFWSACKMAYVGFLRASEFTTTGRNAAHTLQHREVVIAHDSVKLRLRSSKTDQHKAGSSMKLPATRRSLCPVDAAQPYLELRPLPVTHYEAFFVLHDNSPLTRRMFVSHLQNLLHGVAHLDRYSTRSFRIGAATEASNQGRAPEETQQAGRWKSSCYNDYIRNKKHTMGLHASLTGPLQLRGTGGRLMRQAVTSASVSPK</sequence>
<dbReference type="Gene3D" id="1.10.443.10">
    <property type="entry name" value="Intergrase catalytic core"/>
    <property type="match status" value="1"/>
</dbReference>
<dbReference type="SUPFAM" id="SSF56349">
    <property type="entry name" value="DNA breaking-rejoining enzymes"/>
    <property type="match status" value="1"/>
</dbReference>
<dbReference type="PANTHER" id="PTHR34605:SF3">
    <property type="entry name" value="P CELL-TYPE AGGLUTINATION PROTEIN MAP4-LIKE-RELATED"/>
    <property type="match status" value="1"/>
</dbReference>
<feature type="compositionally biased region" description="Basic residues" evidence="2">
    <location>
        <begin position="40"/>
        <end position="54"/>
    </location>
</feature>
<dbReference type="InterPro" id="IPR011010">
    <property type="entry name" value="DNA_brk_join_enz"/>
</dbReference>
<organism evidence="3 4">
    <name type="scientific">Ramazzottius varieornatus</name>
    <name type="common">Water bear</name>
    <name type="synonym">Tardigrade</name>
    <dbReference type="NCBI Taxonomy" id="947166"/>
    <lineage>
        <taxon>Eukaryota</taxon>
        <taxon>Metazoa</taxon>
        <taxon>Ecdysozoa</taxon>
        <taxon>Tardigrada</taxon>
        <taxon>Eutardigrada</taxon>
        <taxon>Parachela</taxon>
        <taxon>Hypsibioidea</taxon>
        <taxon>Ramazzottiidae</taxon>
        <taxon>Ramazzottius</taxon>
    </lineage>
</organism>
<reference evidence="3 4" key="1">
    <citation type="journal article" date="2016" name="Nat. Commun.">
        <title>Extremotolerant tardigrade genome and improved radiotolerance of human cultured cells by tardigrade-unique protein.</title>
        <authorList>
            <person name="Hashimoto T."/>
            <person name="Horikawa D.D."/>
            <person name="Saito Y."/>
            <person name="Kuwahara H."/>
            <person name="Kozuka-Hata H."/>
            <person name="Shin-I T."/>
            <person name="Minakuchi Y."/>
            <person name="Ohishi K."/>
            <person name="Motoyama A."/>
            <person name="Aizu T."/>
            <person name="Enomoto A."/>
            <person name="Kondo K."/>
            <person name="Tanaka S."/>
            <person name="Hara Y."/>
            <person name="Koshikawa S."/>
            <person name="Sagara H."/>
            <person name="Miura T."/>
            <person name="Yokobori S."/>
            <person name="Miyagawa K."/>
            <person name="Suzuki Y."/>
            <person name="Kubo T."/>
            <person name="Oyama M."/>
            <person name="Kohara Y."/>
            <person name="Fujiyama A."/>
            <person name="Arakawa K."/>
            <person name="Katayama T."/>
            <person name="Toyoda A."/>
            <person name="Kunieda T."/>
        </authorList>
    </citation>
    <scope>NUCLEOTIDE SEQUENCE [LARGE SCALE GENOMIC DNA]</scope>
    <source>
        <strain evidence="3 4">YOKOZUNA-1</strain>
    </source>
</reference>
<evidence type="ECO:0000256" key="2">
    <source>
        <dbReference type="SAM" id="MobiDB-lite"/>
    </source>
</evidence>
<evidence type="ECO:0000313" key="3">
    <source>
        <dbReference type="EMBL" id="GAV07012.1"/>
    </source>
</evidence>
<dbReference type="GO" id="GO:0015074">
    <property type="term" value="P:DNA integration"/>
    <property type="evidence" value="ECO:0007669"/>
    <property type="project" value="InterPro"/>
</dbReference>
<dbReference type="GO" id="GO:0003677">
    <property type="term" value="F:DNA binding"/>
    <property type="evidence" value="ECO:0007669"/>
    <property type="project" value="InterPro"/>
</dbReference>
<keyword evidence="1" id="KW-0233">DNA recombination</keyword>
<protein>
    <recommendedName>
        <fullName evidence="5">Tyr recombinase domain-containing protein</fullName>
    </recommendedName>
</protein>
<dbReference type="InterPro" id="IPR052925">
    <property type="entry name" value="Phage_Integrase-like_Recomb"/>
</dbReference>
<gene>
    <name evidence="3" type="primary">RvY_16908-1</name>
    <name evidence="3" type="synonym">RvY_16908.1</name>
    <name evidence="3" type="ORF">RvY_16908</name>
</gene>
<name>A0A1D1W062_RAMVA</name>